<proteinExistence type="predicted"/>
<evidence type="ECO:0000259" key="1">
    <source>
        <dbReference type="Pfam" id="PF26215"/>
    </source>
</evidence>
<accession>A0ABY6LPB1</accession>
<dbReference type="InterPro" id="IPR058912">
    <property type="entry name" value="HTH_animal"/>
</dbReference>
<protein>
    <recommendedName>
        <fullName evidence="1">Helix-turn-helix domain-containing protein</fullName>
    </recommendedName>
</protein>
<sequence length="366" mass="42663">MLQRGINLNFCRDRDRTLLTKLKNYDAHVPNIYGAPKVHKPNCPLRPIVNNRPSPTYALSKWLAQQLKIYQYFNENEIVNSYEFKEDIIDMKLNGNQRIISLDVESMPIRNKILNSLKNGVYYFKRYVDDYILFINQGSEQKILDTFNNLLPDINYSMEVDNNKSINFLDMNLSYSNNNITTSIYKKPTHTGTYWNFSSQNHFSQKVGLVKALIYRAFTLINDTTKRNIEINNIKKELINEDFPIKLINRIIEDMNQKYENNTLIQNLKCKNKEAKFITLPFINQKFARNLLIYSKILAKNNMPPIVIKSTIGPTGEKLCIIEASLITKILDKCGIEYKLEETVQRRELAAPNRMTQDRQLGASVI</sequence>
<feature type="domain" description="Helix-turn-helix" evidence="1">
    <location>
        <begin position="194"/>
        <end position="252"/>
    </location>
</feature>
<organism evidence="2 3">
    <name type="scientific">Cordylochernes scorpioides</name>
    <dbReference type="NCBI Taxonomy" id="51811"/>
    <lineage>
        <taxon>Eukaryota</taxon>
        <taxon>Metazoa</taxon>
        <taxon>Ecdysozoa</taxon>
        <taxon>Arthropoda</taxon>
        <taxon>Chelicerata</taxon>
        <taxon>Arachnida</taxon>
        <taxon>Pseudoscorpiones</taxon>
        <taxon>Cheliferoidea</taxon>
        <taxon>Chernetidae</taxon>
        <taxon>Cordylochernes</taxon>
    </lineage>
</organism>
<gene>
    <name evidence="2" type="ORF">LAZ67_20001544</name>
</gene>
<reference evidence="2 3" key="1">
    <citation type="submission" date="2022-01" db="EMBL/GenBank/DDBJ databases">
        <title>A chromosomal length assembly of Cordylochernes scorpioides.</title>
        <authorList>
            <person name="Zeh D."/>
            <person name="Zeh J."/>
        </authorList>
    </citation>
    <scope>NUCLEOTIDE SEQUENCE [LARGE SCALE GENOMIC DNA]</scope>
    <source>
        <strain evidence="2">IN4F17</strain>
        <tissue evidence="2">Whole Body</tissue>
    </source>
</reference>
<evidence type="ECO:0000313" key="2">
    <source>
        <dbReference type="EMBL" id="UYV81560.1"/>
    </source>
</evidence>
<dbReference type="Proteomes" id="UP001235939">
    <property type="component" value="Chromosome 20"/>
</dbReference>
<keyword evidence="3" id="KW-1185">Reference proteome</keyword>
<dbReference type="PANTHER" id="PTHR21301">
    <property type="entry name" value="REVERSE TRANSCRIPTASE"/>
    <property type="match status" value="1"/>
</dbReference>
<dbReference type="PANTHER" id="PTHR21301:SF10">
    <property type="entry name" value="REVERSE TRANSCRIPTASE DOMAIN-CONTAINING PROTEIN"/>
    <property type="match status" value="1"/>
</dbReference>
<dbReference type="EMBL" id="CP092882">
    <property type="protein sequence ID" value="UYV81560.1"/>
    <property type="molecule type" value="Genomic_DNA"/>
</dbReference>
<evidence type="ECO:0000313" key="3">
    <source>
        <dbReference type="Proteomes" id="UP001235939"/>
    </source>
</evidence>
<dbReference type="Pfam" id="PF26215">
    <property type="entry name" value="HTH_animal"/>
    <property type="match status" value="1"/>
</dbReference>
<name>A0ABY6LPB1_9ARAC</name>